<dbReference type="Gene3D" id="1.10.1220.10">
    <property type="entry name" value="Met repressor-like"/>
    <property type="match status" value="1"/>
</dbReference>
<dbReference type="SUPFAM" id="SSF47598">
    <property type="entry name" value="Ribbon-helix-helix"/>
    <property type="match status" value="1"/>
</dbReference>
<organism evidence="1">
    <name type="scientific">termite gut metagenome</name>
    <dbReference type="NCBI Taxonomy" id="433724"/>
    <lineage>
        <taxon>unclassified sequences</taxon>
        <taxon>metagenomes</taxon>
        <taxon>organismal metagenomes</taxon>
    </lineage>
</organism>
<reference evidence="1" key="1">
    <citation type="submission" date="2019-03" db="EMBL/GenBank/DDBJ databases">
        <title>Single cell metagenomics reveals metabolic interactions within the superorganism composed of flagellate Streblomastix strix and complex community of Bacteroidetes bacteria on its surface.</title>
        <authorList>
            <person name="Treitli S.C."/>
            <person name="Kolisko M."/>
            <person name="Husnik F."/>
            <person name="Keeling P."/>
            <person name="Hampl V."/>
        </authorList>
    </citation>
    <scope>NUCLEOTIDE SEQUENCE</scope>
    <source>
        <strain evidence="1">STM</strain>
    </source>
</reference>
<comment type="caution">
    <text evidence="1">The sequence shown here is derived from an EMBL/GenBank/DDBJ whole genome shotgun (WGS) entry which is preliminary data.</text>
</comment>
<protein>
    <recommendedName>
        <fullName evidence="2">Ribbon-helix-helix protein CopG domain-containing protein</fullName>
    </recommendedName>
</protein>
<accession>A0A5J4Q1I5</accession>
<proteinExistence type="predicted"/>
<dbReference type="EMBL" id="SNRY01005134">
    <property type="protein sequence ID" value="KAA6315746.1"/>
    <property type="molecule type" value="Genomic_DNA"/>
</dbReference>
<dbReference type="InterPro" id="IPR013321">
    <property type="entry name" value="Arc_rbn_hlx_hlx"/>
</dbReference>
<dbReference type="InterPro" id="IPR010985">
    <property type="entry name" value="Ribbon_hlx_hlx"/>
</dbReference>
<evidence type="ECO:0000313" key="1">
    <source>
        <dbReference type="EMBL" id="KAA6315746.1"/>
    </source>
</evidence>
<dbReference type="GO" id="GO:0006355">
    <property type="term" value="P:regulation of DNA-templated transcription"/>
    <property type="evidence" value="ECO:0007669"/>
    <property type="project" value="InterPro"/>
</dbReference>
<name>A0A5J4Q1I5_9ZZZZ</name>
<gene>
    <name evidence="1" type="ORF">EZS27_033839</name>
</gene>
<dbReference type="AlphaFoldDB" id="A0A5J4Q1I5"/>
<evidence type="ECO:0008006" key="2">
    <source>
        <dbReference type="Google" id="ProtNLM"/>
    </source>
</evidence>
<sequence length="81" mass="9359">MSKKDELKKRMGTGIDALIRSTEIDTEKDVPVTDSKEKDVRCTLIMKKKYHAKLKMLALQRETSLKAIVEEALELYFKTLD</sequence>